<name>K0R5G3_THAOC</name>
<dbReference type="OrthoDB" id="195555at2759"/>
<organism evidence="1 2">
    <name type="scientific">Thalassiosira oceanica</name>
    <name type="common">Marine diatom</name>
    <dbReference type="NCBI Taxonomy" id="159749"/>
    <lineage>
        <taxon>Eukaryota</taxon>
        <taxon>Sar</taxon>
        <taxon>Stramenopiles</taxon>
        <taxon>Ochrophyta</taxon>
        <taxon>Bacillariophyta</taxon>
        <taxon>Coscinodiscophyceae</taxon>
        <taxon>Thalassiosirophycidae</taxon>
        <taxon>Thalassiosirales</taxon>
        <taxon>Thalassiosiraceae</taxon>
        <taxon>Thalassiosira</taxon>
    </lineage>
</organism>
<accession>K0R5G3</accession>
<sequence length="77" mass="8734">GYELQRSIFALTNNSIAPPVTTDTEAIYKFKRLTSDTVEGQLRLAAYLNPQNDKLFFETKSRAVSVTDYTLTLRRSS</sequence>
<evidence type="ECO:0000313" key="1">
    <source>
        <dbReference type="EMBL" id="EJK47084.1"/>
    </source>
</evidence>
<feature type="non-terminal residue" evidence="1">
    <location>
        <position position="1"/>
    </location>
</feature>
<dbReference type="EMBL" id="AGNL01047363">
    <property type="protein sequence ID" value="EJK47084.1"/>
    <property type="molecule type" value="Genomic_DNA"/>
</dbReference>
<reference evidence="1 2" key="1">
    <citation type="journal article" date="2012" name="Genome Biol.">
        <title>Genome and low-iron response of an oceanic diatom adapted to chronic iron limitation.</title>
        <authorList>
            <person name="Lommer M."/>
            <person name="Specht M."/>
            <person name="Roy A.S."/>
            <person name="Kraemer L."/>
            <person name="Andreson R."/>
            <person name="Gutowska M.A."/>
            <person name="Wolf J."/>
            <person name="Bergner S.V."/>
            <person name="Schilhabel M.B."/>
            <person name="Klostermeier U.C."/>
            <person name="Beiko R.G."/>
            <person name="Rosenstiel P."/>
            <person name="Hippler M."/>
            <person name="Laroche J."/>
        </authorList>
    </citation>
    <scope>NUCLEOTIDE SEQUENCE [LARGE SCALE GENOMIC DNA]</scope>
    <source>
        <strain evidence="1 2">CCMP1005</strain>
    </source>
</reference>
<dbReference type="Proteomes" id="UP000266841">
    <property type="component" value="Unassembled WGS sequence"/>
</dbReference>
<dbReference type="AlphaFoldDB" id="K0R5G3"/>
<gene>
    <name evidence="1" type="ORF">THAOC_34217</name>
</gene>
<keyword evidence="2" id="KW-1185">Reference proteome</keyword>
<protein>
    <submittedName>
        <fullName evidence="1">Uncharacterized protein</fullName>
    </submittedName>
</protein>
<comment type="caution">
    <text evidence="1">The sequence shown here is derived from an EMBL/GenBank/DDBJ whole genome shotgun (WGS) entry which is preliminary data.</text>
</comment>
<evidence type="ECO:0000313" key="2">
    <source>
        <dbReference type="Proteomes" id="UP000266841"/>
    </source>
</evidence>
<proteinExistence type="predicted"/>